<evidence type="ECO:0000256" key="10">
    <source>
        <dbReference type="SAM" id="Phobius"/>
    </source>
</evidence>
<keyword evidence="4 10" id="KW-0812">Transmembrane</keyword>
<evidence type="ECO:0000256" key="6">
    <source>
        <dbReference type="ARBA" id="ARBA00023136"/>
    </source>
</evidence>
<keyword evidence="2" id="KW-1003">Cell membrane</keyword>
<proteinExistence type="inferred from homology"/>
<name>A0ABS4RLB8_PAEXY</name>
<accession>A0ABS4RLB8</accession>
<dbReference type="Proteomes" id="UP000810207">
    <property type="component" value="Unassembled WGS sequence"/>
</dbReference>
<dbReference type="Gene3D" id="3.30.450.20">
    <property type="entry name" value="PAS domain"/>
    <property type="match status" value="1"/>
</dbReference>
<dbReference type="PANTHER" id="PTHR32089:SF112">
    <property type="entry name" value="LYSOZYME-LIKE PROTEIN-RELATED"/>
    <property type="match status" value="1"/>
</dbReference>
<evidence type="ECO:0000256" key="5">
    <source>
        <dbReference type="ARBA" id="ARBA00022989"/>
    </source>
</evidence>
<sequence length="691" mass="75354">MSNMLNKWGKTGARTSSMANTLSIVLLIIIVVVFAVLGTFMFASTRNILVKQQESMLQTKTQAIVSEFDALFKEKGALVKQMSTNTLFQQYIETTASAADAASSTYAAQTQATLAAIVKAEPSFADAWVAGLDGKGFWIQNDGVVSAPDFDIQSRPYYKPVTDADGLYFSDPYIDIAAGDVLMGIFNPIKDENNTTIGFAAADIAFKDIPAIMESYSLGSTGYSMLLSKSGEILYHPDQEKVLKENILNSTGDMGDIGKKMLAGENGVQLMNDNGERRYIGYATSKDTGWSVGLTISEEEVLSELKTFTWITLGGFAAATLLLVIICYITLRRLLRSIPQLLAKINQIEQGDLTVKLDIKSNNEIGQIATGLNSMVQKIQGMLQMVGSSAQILNQSSNDLQAISSRTAVTMNDTSTAINEIANATNYQSIETENILRKTGSLSSQIDEIATDAQAMGTVVQTSADQSSQGLAVVEQLSRWSEENHQSTQAMSSIIQEIDLSRNEISSFVDTVKQIASQTNLLALNASIEAARAGEHGRGFAVVAEEVRKLAEQTAQATEEINKKVNVIEEKTTLSVEHTMRGMKIAEENAKSVEDTKHVFFSINKDLKDLQQRMMQITTNTANVHKHKDEIFQALEIISSTTEENSASTEEVSASTQDQLDSIEQVADLSKQLNQLSGKLQDELSQFKVKS</sequence>
<dbReference type="InterPro" id="IPR029151">
    <property type="entry name" value="Sensor-like_sf"/>
</dbReference>
<dbReference type="CDD" id="cd11386">
    <property type="entry name" value="MCP_signal"/>
    <property type="match status" value="1"/>
</dbReference>
<evidence type="ECO:0000256" key="1">
    <source>
        <dbReference type="ARBA" id="ARBA00004651"/>
    </source>
</evidence>
<dbReference type="Gene3D" id="1.10.287.950">
    <property type="entry name" value="Methyl-accepting chemotaxis protein"/>
    <property type="match status" value="1"/>
</dbReference>
<feature type="transmembrane region" description="Helical" evidence="10">
    <location>
        <begin position="21"/>
        <end position="43"/>
    </location>
</feature>
<reference evidence="13 14" key="1">
    <citation type="submission" date="2021-03" db="EMBL/GenBank/DDBJ databases">
        <title>Genomic Encyclopedia of Type Strains, Phase IV (KMG-IV): sequencing the most valuable type-strain genomes for metagenomic binning, comparative biology and taxonomic classification.</title>
        <authorList>
            <person name="Goeker M."/>
        </authorList>
    </citation>
    <scope>NUCLEOTIDE SEQUENCE [LARGE SCALE GENOMIC DNA]</scope>
    <source>
        <strain evidence="13 14">DSM 21292</strain>
    </source>
</reference>
<keyword evidence="7 9" id="KW-0807">Transducer</keyword>
<evidence type="ECO:0000256" key="8">
    <source>
        <dbReference type="ARBA" id="ARBA00029447"/>
    </source>
</evidence>
<dbReference type="Pfam" id="PF02743">
    <property type="entry name" value="dCache_1"/>
    <property type="match status" value="1"/>
</dbReference>
<dbReference type="PROSITE" id="PS50111">
    <property type="entry name" value="CHEMOTAXIS_TRANSDUC_2"/>
    <property type="match status" value="1"/>
</dbReference>
<organism evidence="13 14">
    <name type="scientific">Paenibacillus xylanexedens</name>
    <dbReference type="NCBI Taxonomy" id="528191"/>
    <lineage>
        <taxon>Bacteria</taxon>
        <taxon>Bacillati</taxon>
        <taxon>Bacillota</taxon>
        <taxon>Bacilli</taxon>
        <taxon>Bacillales</taxon>
        <taxon>Paenibacillaceae</taxon>
        <taxon>Paenibacillus</taxon>
    </lineage>
</organism>
<keyword evidence="3" id="KW-0145">Chemotaxis</keyword>
<keyword evidence="14" id="KW-1185">Reference proteome</keyword>
<dbReference type="SMART" id="SM00304">
    <property type="entry name" value="HAMP"/>
    <property type="match status" value="1"/>
</dbReference>
<evidence type="ECO:0000256" key="4">
    <source>
        <dbReference type="ARBA" id="ARBA00022692"/>
    </source>
</evidence>
<evidence type="ECO:0000259" key="11">
    <source>
        <dbReference type="PROSITE" id="PS50111"/>
    </source>
</evidence>
<dbReference type="SMART" id="SM00283">
    <property type="entry name" value="MA"/>
    <property type="match status" value="1"/>
</dbReference>
<dbReference type="CDD" id="cd12912">
    <property type="entry name" value="PDC2_MCP_like"/>
    <property type="match status" value="1"/>
</dbReference>
<dbReference type="CDD" id="cd06225">
    <property type="entry name" value="HAMP"/>
    <property type="match status" value="1"/>
</dbReference>
<gene>
    <name evidence="13" type="ORF">J2Z28_000300</name>
</gene>
<dbReference type="CDD" id="cd18773">
    <property type="entry name" value="PDC1_HK_sensor"/>
    <property type="match status" value="1"/>
</dbReference>
<dbReference type="SUPFAM" id="SSF58104">
    <property type="entry name" value="Methyl-accepting chemotaxis protein (MCP) signaling domain"/>
    <property type="match status" value="1"/>
</dbReference>
<comment type="similarity">
    <text evidence="8">Belongs to the methyl-accepting chemotaxis (MCP) protein family.</text>
</comment>
<comment type="subcellular location">
    <subcellularLocation>
        <location evidence="1">Cell membrane</location>
        <topology evidence="1">Multi-pass membrane protein</topology>
    </subcellularLocation>
</comment>
<evidence type="ECO:0000256" key="2">
    <source>
        <dbReference type="ARBA" id="ARBA00022475"/>
    </source>
</evidence>
<feature type="domain" description="HAMP" evidence="12">
    <location>
        <begin position="332"/>
        <end position="384"/>
    </location>
</feature>
<dbReference type="SUPFAM" id="SSF103190">
    <property type="entry name" value="Sensory domain-like"/>
    <property type="match status" value="1"/>
</dbReference>
<keyword evidence="5 10" id="KW-1133">Transmembrane helix</keyword>
<evidence type="ECO:0000256" key="3">
    <source>
        <dbReference type="ARBA" id="ARBA00022500"/>
    </source>
</evidence>
<evidence type="ECO:0000256" key="7">
    <source>
        <dbReference type="ARBA" id="ARBA00023224"/>
    </source>
</evidence>
<evidence type="ECO:0000256" key="9">
    <source>
        <dbReference type="PROSITE-ProRule" id="PRU00284"/>
    </source>
</evidence>
<evidence type="ECO:0000313" key="14">
    <source>
        <dbReference type="Proteomes" id="UP000810207"/>
    </source>
</evidence>
<dbReference type="InterPro" id="IPR003660">
    <property type="entry name" value="HAMP_dom"/>
</dbReference>
<evidence type="ECO:0000313" key="13">
    <source>
        <dbReference type="EMBL" id="MBP2243695.1"/>
    </source>
</evidence>
<evidence type="ECO:0000259" key="12">
    <source>
        <dbReference type="PROSITE" id="PS50885"/>
    </source>
</evidence>
<dbReference type="PROSITE" id="PS50885">
    <property type="entry name" value="HAMP"/>
    <property type="match status" value="1"/>
</dbReference>
<protein>
    <submittedName>
        <fullName evidence="13">Methyl-accepting chemotaxis protein</fullName>
    </submittedName>
</protein>
<dbReference type="Gene3D" id="6.10.340.10">
    <property type="match status" value="1"/>
</dbReference>
<dbReference type="RefSeq" id="WP_211080893.1">
    <property type="nucleotide sequence ID" value="NZ_CBCSLC010000013.1"/>
</dbReference>
<feature type="transmembrane region" description="Helical" evidence="10">
    <location>
        <begin position="308"/>
        <end position="331"/>
    </location>
</feature>
<feature type="domain" description="Methyl-accepting transducer" evidence="11">
    <location>
        <begin position="403"/>
        <end position="660"/>
    </location>
</feature>
<dbReference type="PANTHER" id="PTHR32089">
    <property type="entry name" value="METHYL-ACCEPTING CHEMOTAXIS PROTEIN MCPB"/>
    <property type="match status" value="1"/>
</dbReference>
<dbReference type="InterPro" id="IPR033479">
    <property type="entry name" value="dCache_1"/>
</dbReference>
<dbReference type="Pfam" id="PF00672">
    <property type="entry name" value="HAMP"/>
    <property type="match status" value="1"/>
</dbReference>
<dbReference type="EMBL" id="JAGIKV010000001">
    <property type="protein sequence ID" value="MBP2243695.1"/>
    <property type="molecule type" value="Genomic_DNA"/>
</dbReference>
<comment type="caution">
    <text evidence="13">The sequence shown here is derived from an EMBL/GenBank/DDBJ whole genome shotgun (WGS) entry which is preliminary data.</text>
</comment>
<dbReference type="Pfam" id="PF00015">
    <property type="entry name" value="MCPsignal"/>
    <property type="match status" value="1"/>
</dbReference>
<dbReference type="InterPro" id="IPR004089">
    <property type="entry name" value="MCPsignal_dom"/>
</dbReference>
<keyword evidence="6 10" id="KW-0472">Membrane</keyword>